<dbReference type="GO" id="GO:0016491">
    <property type="term" value="F:oxidoreductase activity"/>
    <property type="evidence" value="ECO:0007669"/>
    <property type="project" value="UniProtKB-KW"/>
</dbReference>
<evidence type="ECO:0000313" key="5">
    <source>
        <dbReference type="Proteomes" id="UP000328092"/>
    </source>
</evidence>
<gene>
    <name evidence="4" type="ORF">CI1B_20720</name>
</gene>
<proteinExistence type="predicted"/>
<keyword evidence="3" id="KW-0560">Oxidoreductase</keyword>
<organism evidence="4 5">
    <name type="scientific">Bradyrhizobium ivorense</name>
    <dbReference type="NCBI Taxonomy" id="2511166"/>
    <lineage>
        <taxon>Bacteria</taxon>
        <taxon>Pseudomonadati</taxon>
        <taxon>Pseudomonadota</taxon>
        <taxon>Alphaproteobacteria</taxon>
        <taxon>Hyphomicrobiales</taxon>
        <taxon>Nitrobacteraceae</taxon>
        <taxon>Bradyrhizobium</taxon>
    </lineage>
</organism>
<dbReference type="SUPFAM" id="SSF55469">
    <property type="entry name" value="FMN-dependent nitroreductase-like"/>
    <property type="match status" value="2"/>
</dbReference>
<evidence type="ECO:0000256" key="2">
    <source>
        <dbReference type="ARBA" id="ARBA00022643"/>
    </source>
</evidence>
<dbReference type="PANTHER" id="PTHR23026:SF90">
    <property type="entry name" value="IODOTYROSINE DEIODINASE 1"/>
    <property type="match status" value="1"/>
</dbReference>
<sequence length="331" mass="35686">MSALTPDLLRELVAEARLAPSVHNIQPTRWRLLDDVRLALVDDTSVRAPVADPAGHDVLISHGAALEGMSLALNRRGLSICGLTTIEQPLSAQFSALCNFAVKPCATPDPLADRVAHRMSWRGKFVASPGDATALAQLAAACGDVICVSDRQAISNVAGWADQAEFSFVRGDDYRQELLGWMRLSPGHPHYLQDGLNRDALAMNALQATAARFVLGGLFKPLDRLGLAASLLADGAKTASAAAIVLFCRPVGEDPLMTGRYFYRAWLEIDRAGLAACPISALADDPDCNERLRKLGNVAADLRLVNVFRVGRPPAAQKPRHFRLSVERLVV</sequence>
<dbReference type="AlphaFoldDB" id="A0A508SZB3"/>
<dbReference type="Proteomes" id="UP000328092">
    <property type="component" value="Unassembled WGS sequence"/>
</dbReference>
<dbReference type="InterPro" id="IPR000415">
    <property type="entry name" value="Nitroreductase-like"/>
</dbReference>
<evidence type="ECO:0000313" key="4">
    <source>
        <dbReference type="EMBL" id="VIO68455.1"/>
    </source>
</evidence>
<keyword evidence="2" id="KW-0288">FMN</keyword>
<dbReference type="OrthoDB" id="8156917at2"/>
<name>A0A508SZB3_9BRAD</name>
<accession>A0A508SZB3</accession>
<dbReference type="PANTHER" id="PTHR23026">
    <property type="entry name" value="NADPH NITROREDUCTASE"/>
    <property type="match status" value="1"/>
</dbReference>
<reference evidence="4" key="1">
    <citation type="submission" date="2019-02" db="EMBL/GenBank/DDBJ databases">
        <authorList>
            <person name="Pothier F.J."/>
        </authorList>
    </citation>
    <scope>NUCLEOTIDE SEQUENCE</scope>
    <source>
        <strain evidence="4">CI-1B</strain>
    </source>
</reference>
<keyword evidence="5" id="KW-1185">Reference proteome</keyword>
<protein>
    <recommendedName>
        <fullName evidence="6">Nitroreductase domain-containing protein</fullName>
    </recommendedName>
</protein>
<keyword evidence="1" id="KW-0285">Flavoprotein</keyword>
<evidence type="ECO:0008006" key="6">
    <source>
        <dbReference type="Google" id="ProtNLM"/>
    </source>
</evidence>
<dbReference type="InterPro" id="IPR050627">
    <property type="entry name" value="Nitroreductase/BluB"/>
</dbReference>
<evidence type="ECO:0000256" key="1">
    <source>
        <dbReference type="ARBA" id="ARBA00022630"/>
    </source>
</evidence>
<comment type="caution">
    <text evidence="4">The sequence shown here is derived from an EMBL/GenBank/DDBJ whole genome shotgun (WGS) entry which is preliminary data.</text>
</comment>
<evidence type="ECO:0000256" key="3">
    <source>
        <dbReference type="ARBA" id="ARBA00023002"/>
    </source>
</evidence>
<dbReference type="RefSeq" id="WP_139858860.1">
    <property type="nucleotide sequence ID" value="NZ_CAADFC020000007.1"/>
</dbReference>
<dbReference type="Gene3D" id="3.40.109.10">
    <property type="entry name" value="NADH Oxidase"/>
    <property type="match status" value="1"/>
</dbReference>
<dbReference type="EMBL" id="CAADFC020000007">
    <property type="protein sequence ID" value="VIO68455.1"/>
    <property type="molecule type" value="Genomic_DNA"/>
</dbReference>